<keyword evidence="2" id="KW-1185">Reference proteome</keyword>
<protein>
    <submittedName>
        <fullName evidence="1">Uncharacterized protein</fullName>
    </submittedName>
</protein>
<evidence type="ECO:0000313" key="2">
    <source>
        <dbReference type="Proteomes" id="UP000050525"/>
    </source>
</evidence>
<organism evidence="1 2">
    <name type="scientific">Alligator mississippiensis</name>
    <name type="common">American alligator</name>
    <dbReference type="NCBI Taxonomy" id="8496"/>
    <lineage>
        <taxon>Eukaryota</taxon>
        <taxon>Metazoa</taxon>
        <taxon>Chordata</taxon>
        <taxon>Craniata</taxon>
        <taxon>Vertebrata</taxon>
        <taxon>Euteleostomi</taxon>
        <taxon>Archelosauria</taxon>
        <taxon>Archosauria</taxon>
        <taxon>Crocodylia</taxon>
        <taxon>Alligatoridae</taxon>
        <taxon>Alligatorinae</taxon>
        <taxon>Alligator</taxon>
    </lineage>
</organism>
<evidence type="ECO:0000313" key="1">
    <source>
        <dbReference type="EMBL" id="KYO29564.1"/>
    </source>
</evidence>
<accession>A0A151MYL2</accession>
<comment type="caution">
    <text evidence="1">The sequence shown here is derived from an EMBL/GenBank/DDBJ whole genome shotgun (WGS) entry which is preliminary data.</text>
</comment>
<dbReference type="AlphaFoldDB" id="A0A151MYL2"/>
<gene>
    <name evidence="1" type="ORF">Y1Q_0004961</name>
</gene>
<reference evidence="1 2" key="1">
    <citation type="journal article" date="2012" name="Genome Biol.">
        <title>Sequencing three crocodilian genomes to illuminate the evolution of archosaurs and amniotes.</title>
        <authorList>
            <person name="St John J.A."/>
            <person name="Braun E.L."/>
            <person name="Isberg S.R."/>
            <person name="Miles L.G."/>
            <person name="Chong A.Y."/>
            <person name="Gongora J."/>
            <person name="Dalzell P."/>
            <person name="Moran C."/>
            <person name="Bed'hom B."/>
            <person name="Abzhanov A."/>
            <person name="Burgess S.C."/>
            <person name="Cooksey A.M."/>
            <person name="Castoe T.A."/>
            <person name="Crawford N.G."/>
            <person name="Densmore L.D."/>
            <person name="Drew J.C."/>
            <person name="Edwards S.V."/>
            <person name="Faircloth B.C."/>
            <person name="Fujita M.K."/>
            <person name="Greenwold M.J."/>
            <person name="Hoffmann F.G."/>
            <person name="Howard J.M."/>
            <person name="Iguchi T."/>
            <person name="Janes D.E."/>
            <person name="Khan S.Y."/>
            <person name="Kohno S."/>
            <person name="de Koning A.J."/>
            <person name="Lance S.L."/>
            <person name="McCarthy F.M."/>
            <person name="McCormack J.E."/>
            <person name="Merchant M.E."/>
            <person name="Peterson D.G."/>
            <person name="Pollock D.D."/>
            <person name="Pourmand N."/>
            <person name="Raney B.J."/>
            <person name="Roessler K.A."/>
            <person name="Sanford J.R."/>
            <person name="Sawyer R.H."/>
            <person name="Schmidt C.J."/>
            <person name="Triplett E.W."/>
            <person name="Tuberville T.D."/>
            <person name="Venegas-Anaya M."/>
            <person name="Howard J.T."/>
            <person name="Jarvis E.D."/>
            <person name="Guillette L.J.Jr."/>
            <person name="Glenn T.C."/>
            <person name="Green R.E."/>
            <person name="Ray D.A."/>
        </authorList>
    </citation>
    <scope>NUCLEOTIDE SEQUENCE [LARGE SCALE GENOMIC DNA]</scope>
    <source>
        <strain evidence="1">KSC_2009_1</strain>
    </source>
</reference>
<dbReference type="EMBL" id="AKHW03004653">
    <property type="protein sequence ID" value="KYO29564.1"/>
    <property type="molecule type" value="Genomic_DNA"/>
</dbReference>
<sequence length="68" mass="7840">MLPVSARLCHHLVHCRKPRECCILGFIPAQLFEERWMLFPASPGASGDALDHRRFGFIFHFSDTTRRG</sequence>
<name>A0A151MYL2_ALLMI</name>
<dbReference type="Proteomes" id="UP000050525">
    <property type="component" value="Unassembled WGS sequence"/>
</dbReference>
<proteinExistence type="predicted"/>